<dbReference type="SUPFAM" id="SSF48425">
    <property type="entry name" value="Sec7 domain"/>
    <property type="match status" value="1"/>
</dbReference>
<gene>
    <name evidence="3" type="ORF">Ctob_015678</name>
</gene>
<evidence type="ECO:0000313" key="4">
    <source>
        <dbReference type="Proteomes" id="UP000037460"/>
    </source>
</evidence>
<dbReference type="AlphaFoldDB" id="A0A0M0LQ88"/>
<evidence type="ECO:0000313" key="3">
    <source>
        <dbReference type="EMBL" id="KOO53161.1"/>
    </source>
</evidence>
<evidence type="ECO:0000256" key="1">
    <source>
        <dbReference type="SAM" id="MobiDB-lite"/>
    </source>
</evidence>
<reference evidence="4" key="1">
    <citation type="journal article" date="2015" name="PLoS Genet.">
        <title>Genome Sequence and Transcriptome Analyses of Chrysochromulina tobin: Metabolic Tools for Enhanced Algal Fitness in the Prominent Order Prymnesiales (Haptophyceae).</title>
        <authorList>
            <person name="Hovde B.T."/>
            <person name="Deodato C.R."/>
            <person name="Hunsperger H.M."/>
            <person name="Ryken S.A."/>
            <person name="Yost W."/>
            <person name="Jha R.K."/>
            <person name="Patterson J."/>
            <person name="Monnat R.J. Jr."/>
            <person name="Barlow S.B."/>
            <person name="Starkenburg S.R."/>
            <person name="Cattolico R.A."/>
        </authorList>
    </citation>
    <scope>NUCLEOTIDE SEQUENCE</scope>
    <source>
        <strain evidence="4">CCMP291</strain>
    </source>
</reference>
<sequence>MSHLPKKEYMLHAAAKALSVSDLAKAAAGAHGGAHGGTSPSGSGSGSPRASIRESIESSFKPKGDVEDDEDEDEADEAEDASDERSNLTDDNGTHELADAVPVAPERQLAIRKFNEKAKAGIAYLLERRVVPRTPDAVAEFLQGTKGLSKRRIGDYLGEPSDFNTAVLRAYTGLFNFSSMHFVEVCSPCARMLAVLAVCSRDGVIG</sequence>
<name>A0A0M0LQ88_9EUKA</name>
<dbReference type="Gene3D" id="1.10.220.20">
    <property type="match status" value="1"/>
</dbReference>
<feature type="region of interest" description="Disordered" evidence="1">
    <location>
        <begin position="24"/>
        <end position="97"/>
    </location>
</feature>
<dbReference type="EMBL" id="JWZX01000354">
    <property type="protein sequence ID" value="KOO53161.1"/>
    <property type="molecule type" value="Genomic_DNA"/>
</dbReference>
<comment type="caution">
    <text evidence="3">The sequence shown here is derived from an EMBL/GenBank/DDBJ whole genome shotgun (WGS) entry which is preliminary data.</text>
</comment>
<feature type="domain" description="SEC7" evidence="2">
    <location>
        <begin position="110"/>
        <end position="184"/>
    </location>
</feature>
<proteinExistence type="predicted"/>
<organism evidence="3 4">
    <name type="scientific">Chrysochromulina tobinii</name>
    <dbReference type="NCBI Taxonomy" id="1460289"/>
    <lineage>
        <taxon>Eukaryota</taxon>
        <taxon>Haptista</taxon>
        <taxon>Haptophyta</taxon>
        <taxon>Prymnesiophyceae</taxon>
        <taxon>Prymnesiales</taxon>
        <taxon>Chrysochromulinaceae</taxon>
        <taxon>Chrysochromulina</taxon>
    </lineage>
</organism>
<feature type="compositionally biased region" description="Low complexity" evidence="1">
    <location>
        <begin position="37"/>
        <end position="50"/>
    </location>
</feature>
<accession>A0A0M0LQ88</accession>
<dbReference type="InterPro" id="IPR000904">
    <property type="entry name" value="Sec7_dom"/>
</dbReference>
<feature type="compositionally biased region" description="Acidic residues" evidence="1">
    <location>
        <begin position="66"/>
        <end position="82"/>
    </location>
</feature>
<dbReference type="PROSITE" id="PS50190">
    <property type="entry name" value="SEC7"/>
    <property type="match status" value="1"/>
</dbReference>
<keyword evidence="4" id="KW-1185">Reference proteome</keyword>
<dbReference type="OrthoDB" id="430364at2759"/>
<evidence type="ECO:0000259" key="2">
    <source>
        <dbReference type="PROSITE" id="PS50190"/>
    </source>
</evidence>
<feature type="compositionally biased region" description="Basic and acidic residues" evidence="1">
    <location>
        <begin position="83"/>
        <end position="97"/>
    </location>
</feature>
<dbReference type="InterPro" id="IPR035999">
    <property type="entry name" value="Sec7_dom_sf"/>
</dbReference>
<dbReference type="PANTHER" id="PTHR10663">
    <property type="entry name" value="GUANYL-NUCLEOTIDE EXCHANGE FACTOR"/>
    <property type="match status" value="1"/>
</dbReference>
<dbReference type="Proteomes" id="UP000037460">
    <property type="component" value="Unassembled WGS sequence"/>
</dbReference>
<protein>
    <submittedName>
        <fullName evidence="3">Isoform a</fullName>
    </submittedName>
</protein>
<dbReference type="GO" id="GO:0005085">
    <property type="term" value="F:guanyl-nucleotide exchange factor activity"/>
    <property type="evidence" value="ECO:0007669"/>
    <property type="project" value="InterPro"/>
</dbReference>
<feature type="compositionally biased region" description="Basic and acidic residues" evidence="1">
    <location>
        <begin position="51"/>
        <end position="65"/>
    </location>
</feature>
<dbReference type="Pfam" id="PF01369">
    <property type="entry name" value="Sec7"/>
    <property type="match status" value="1"/>
</dbReference>
<dbReference type="GO" id="GO:0032012">
    <property type="term" value="P:regulation of ARF protein signal transduction"/>
    <property type="evidence" value="ECO:0007669"/>
    <property type="project" value="InterPro"/>
</dbReference>